<feature type="transmembrane region" description="Helical" evidence="1">
    <location>
        <begin position="231"/>
        <end position="254"/>
    </location>
</feature>
<dbReference type="RefSeq" id="WP_083351807.1">
    <property type="nucleotide sequence ID" value="NZ_FNBL01000007.1"/>
</dbReference>
<feature type="transmembrane region" description="Helical" evidence="1">
    <location>
        <begin position="158"/>
        <end position="176"/>
    </location>
</feature>
<evidence type="ECO:0000313" key="2">
    <source>
        <dbReference type="EMBL" id="SDF76450.1"/>
    </source>
</evidence>
<dbReference type="OrthoDB" id="3776971at2"/>
<keyword evidence="1" id="KW-0472">Membrane</keyword>
<evidence type="ECO:0000256" key="1">
    <source>
        <dbReference type="SAM" id="Phobius"/>
    </source>
</evidence>
<keyword evidence="1" id="KW-1133">Transmembrane helix</keyword>
<sequence>MTNIARPNEARVEARVAVPDTVPLAKLAIQRPLRFKRAIIALAFVALALAPAPLGALTREQMTDAFTQVSAFVAATLLLFYGAERVFRFSMGETLKGARWMQVPLASLLGATPGCGGAVIVIAAYSSGNVGFGAVVATLTATMGDAAFLLIATRPDAALVVLPLSFATGILFGWFVDVVHPNGVTRSAGSACELAPRIGRIRPRDIAYLVPLFPALAVGVAQLAQIELTTLFGIPITVFALIGTGMGLVIWVLSPVQAMTHPDDAPVTRMAEETSFISVWVIGAYLTYEYAAQFLGLDLAALFSSIAPLLPLIAILIGFIPGCGPQVLVTTLYINGLIPFAALLGNAISNDGDALFPAIALEPRAAVLATAYTAIPALILSYIVYYGFPNVLN</sequence>
<organism evidence="2 3">
    <name type="scientific">Celeribacter baekdonensis</name>
    <dbReference type="NCBI Taxonomy" id="875171"/>
    <lineage>
        <taxon>Bacteria</taxon>
        <taxon>Pseudomonadati</taxon>
        <taxon>Pseudomonadota</taxon>
        <taxon>Alphaproteobacteria</taxon>
        <taxon>Rhodobacterales</taxon>
        <taxon>Roseobacteraceae</taxon>
        <taxon>Celeribacter</taxon>
    </lineage>
</organism>
<feature type="transmembrane region" description="Helical" evidence="1">
    <location>
        <begin position="38"/>
        <end position="59"/>
    </location>
</feature>
<dbReference type="InterPro" id="IPR021552">
    <property type="entry name" value="ArsP_2"/>
</dbReference>
<accession>A0A1G7NT95</accession>
<protein>
    <submittedName>
        <fullName evidence="2">Putative, 10TM heavy-metal exporter</fullName>
    </submittedName>
</protein>
<feature type="transmembrane region" description="Helical" evidence="1">
    <location>
        <begin position="103"/>
        <end position="125"/>
    </location>
</feature>
<evidence type="ECO:0000313" key="3">
    <source>
        <dbReference type="Proteomes" id="UP000182284"/>
    </source>
</evidence>
<feature type="transmembrane region" description="Helical" evidence="1">
    <location>
        <begin position="299"/>
        <end position="320"/>
    </location>
</feature>
<proteinExistence type="predicted"/>
<feature type="transmembrane region" description="Helical" evidence="1">
    <location>
        <begin position="65"/>
        <end position="83"/>
    </location>
</feature>
<feature type="transmembrane region" description="Helical" evidence="1">
    <location>
        <begin position="326"/>
        <end position="344"/>
    </location>
</feature>
<reference evidence="2 3" key="1">
    <citation type="submission" date="2016-10" db="EMBL/GenBank/DDBJ databases">
        <authorList>
            <person name="de Groot N.N."/>
        </authorList>
    </citation>
    <scope>NUCLEOTIDE SEQUENCE [LARGE SCALE GENOMIC DNA]</scope>
    <source>
        <strain evidence="2 3">DSM 27375</strain>
    </source>
</reference>
<keyword evidence="1" id="KW-0812">Transmembrane</keyword>
<dbReference type="Proteomes" id="UP000182284">
    <property type="component" value="Unassembled WGS sequence"/>
</dbReference>
<dbReference type="Pfam" id="PF11449">
    <property type="entry name" value="ArsP_2"/>
    <property type="match status" value="1"/>
</dbReference>
<feature type="transmembrane region" description="Helical" evidence="1">
    <location>
        <begin position="365"/>
        <end position="388"/>
    </location>
</feature>
<feature type="transmembrane region" description="Helical" evidence="1">
    <location>
        <begin position="131"/>
        <end position="151"/>
    </location>
</feature>
<dbReference type="EMBL" id="FNBL01000007">
    <property type="protein sequence ID" value="SDF76450.1"/>
    <property type="molecule type" value="Genomic_DNA"/>
</dbReference>
<feature type="transmembrane region" description="Helical" evidence="1">
    <location>
        <begin position="274"/>
        <end position="292"/>
    </location>
</feature>
<name>A0A1G7NT95_9RHOB</name>
<gene>
    <name evidence="2" type="ORF">SAMN04488117_10757</name>
</gene>
<dbReference type="NCBIfam" id="NF037962">
    <property type="entry name" value="arsenic_eff"/>
    <property type="match status" value="1"/>
</dbReference>
<dbReference type="AlphaFoldDB" id="A0A1G7NT95"/>